<keyword evidence="2" id="KW-0812">Transmembrane</keyword>
<evidence type="ECO:0000313" key="4">
    <source>
        <dbReference type="Proteomes" id="UP000734854"/>
    </source>
</evidence>
<accession>A0A8J5I3U3</accession>
<feature type="transmembrane region" description="Helical" evidence="2">
    <location>
        <begin position="46"/>
        <end position="70"/>
    </location>
</feature>
<keyword evidence="2" id="KW-0472">Membrane</keyword>
<feature type="region of interest" description="Disordered" evidence="1">
    <location>
        <begin position="790"/>
        <end position="810"/>
    </location>
</feature>
<dbReference type="AlphaFoldDB" id="A0A8J5I3U3"/>
<organism evidence="3 4">
    <name type="scientific">Zingiber officinale</name>
    <name type="common">Ginger</name>
    <name type="synonym">Amomum zingiber</name>
    <dbReference type="NCBI Taxonomy" id="94328"/>
    <lineage>
        <taxon>Eukaryota</taxon>
        <taxon>Viridiplantae</taxon>
        <taxon>Streptophyta</taxon>
        <taxon>Embryophyta</taxon>
        <taxon>Tracheophyta</taxon>
        <taxon>Spermatophyta</taxon>
        <taxon>Magnoliopsida</taxon>
        <taxon>Liliopsida</taxon>
        <taxon>Zingiberales</taxon>
        <taxon>Zingiberaceae</taxon>
        <taxon>Zingiber</taxon>
    </lineage>
</organism>
<dbReference type="OrthoDB" id="1908091at2759"/>
<proteinExistence type="predicted"/>
<dbReference type="PANTHER" id="PTHR33870">
    <property type="entry name" value="CARDIOMYOPATHY-ASSOCIATED PROTEIN"/>
    <property type="match status" value="1"/>
</dbReference>
<dbReference type="EMBL" id="JACMSC010000002">
    <property type="protein sequence ID" value="KAG6534879.1"/>
    <property type="molecule type" value="Genomic_DNA"/>
</dbReference>
<feature type="compositionally biased region" description="Polar residues" evidence="1">
    <location>
        <begin position="512"/>
        <end position="526"/>
    </location>
</feature>
<comment type="caution">
    <text evidence="3">The sequence shown here is derived from an EMBL/GenBank/DDBJ whole genome shotgun (WGS) entry which is preliminary data.</text>
</comment>
<feature type="compositionally biased region" description="Polar residues" evidence="1">
    <location>
        <begin position="737"/>
        <end position="749"/>
    </location>
</feature>
<feature type="compositionally biased region" description="Basic and acidic residues" evidence="1">
    <location>
        <begin position="562"/>
        <end position="578"/>
    </location>
</feature>
<keyword evidence="4" id="KW-1185">Reference proteome</keyword>
<protein>
    <submittedName>
        <fullName evidence="3">Uncharacterized protein</fullName>
    </submittedName>
</protein>
<gene>
    <name evidence="3" type="ORF">ZIOFF_008785</name>
</gene>
<name>A0A8J5I3U3_ZINOF</name>
<feature type="region of interest" description="Disordered" evidence="1">
    <location>
        <begin position="512"/>
        <end position="593"/>
    </location>
</feature>
<feature type="compositionally biased region" description="Basic and acidic residues" evidence="1">
    <location>
        <begin position="528"/>
        <end position="544"/>
    </location>
</feature>
<dbReference type="PANTHER" id="PTHR33870:SF4">
    <property type="entry name" value="CARDIOMYOPATHY-ASSOCIATED PROTEIN"/>
    <property type="match status" value="1"/>
</dbReference>
<sequence length="964" mass="107392">MKKIKVKCERFFILCIQTIVRFIYYHPFVICLVFVLLKLYKSFPSLLAFLVSSSPVIVCTFLLLGLLLSYGEPNIPVIKEENKRTWDASSMDTGSSSRCLYAKENENISIENHIDYGNYNDEKAIADEEDYHAVDESEGNKNINTIMTKISSGEEVKKASYVVENEVNQLIQGKEHSVQGSYKDDIVLAKKLGGGAETGANVIPYSIMNEEIENFMLEIGRPALDCHFDSSLALPYQSVEDRDVSSDSESDGAESSSSDASMENIIPLFEELHPVLHSEHVSITKLAASSEGSLVDHESDDIDEKYLQEKDEAQEEKVVYDATAAVRWTEDDQKNVMDLGSSELERNQRLVNLIAKRRARKNLTFRMDRNPIDWDANDSFLGKDELSRLHVHVPSRRNPFDTPDDSVETMDLPPIPGSAPSSLLPRRNPFDFLYGDEEQEGNLIGETWDLQDFVPASHSESLFRRVDTFDLGRRDLQQERHQSRFKPYLTSEMDLEGTSIFQRQYSGNSESKVSFISGSDTVSPSTDLAHKRGLERQEVNREVELSSLAEHGTDAGDLQIHTSKEESDDADKGKREHPTNYIEIDEASPSASWSSLDKQEALQCAGQGGNLDSLVKLEICSPGALEVTAASGTADSLPVNANVEELSSVGKKPFEWFPTSVFIYENRSRLSEVDDNSEYNAAKIGKSVVQEVPDQDGSLISLELIESSECLDSLIVMEKISEISIQSISDLSKSSSATESPALTKTVNSSDEESNEVQSSALDTCQTLPEEIDRSANSHIRELLSNHEGSDLMFQKDSQSEDIASGSKSSLNHVFDSKGKSAMIADALGNQSSEESSIKSPEVHSEVSQDQIVETLTWSPCDPRDNIEQTLLQSSEACTTQNNVSQTVTDLEIPVIETKSVEEINAYHENHSYFEQTSDESNKQSIHQANTDSDFPDVEARSIEEIHSHFQKITEECPSLPLYE</sequence>
<evidence type="ECO:0000256" key="2">
    <source>
        <dbReference type="SAM" id="Phobius"/>
    </source>
</evidence>
<evidence type="ECO:0000313" key="3">
    <source>
        <dbReference type="EMBL" id="KAG6534879.1"/>
    </source>
</evidence>
<keyword evidence="2" id="KW-1133">Transmembrane helix</keyword>
<feature type="region of interest" description="Disordered" evidence="1">
    <location>
        <begin position="734"/>
        <end position="766"/>
    </location>
</feature>
<reference evidence="3 4" key="1">
    <citation type="submission" date="2020-08" db="EMBL/GenBank/DDBJ databases">
        <title>Plant Genome Project.</title>
        <authorList>
            <person name="Zhang R.-G."/>
        </authorList>
    </citation>
    <scope>NUCLEOTIDE SEQUENCE [LARGE SCALE GENOMIC DNA]</scope>
    <source>
        <tissue evidence="3">Rhizome</tissue>
    </source>
</reference>
<dbReference type="Proteomes" id="UP000734854">
    <property type="component" value="Unassembled WGS sequence"/>
</dbReference>
<feature type="transmembrane region" description="Helical" evidence="2">
    <location>
        <begin position="12"/>
        <end position="40"/>
    </location>
</feature>
<evidence type="ECO:0000256" key="1">
    <source>
        <dbReference type="SAM" id="MobiDB-lite"/>
    </source>
</evidence>
<feature type="region of interest" description="Disordered" evidence="1">
    <location>
        <begin position="239"/>
        <end position="260"/>
    </location>
</feature>
<feature type="compositionally biased region" description="Polar residues" evidence="1">
    <location>
        <begin position="756"/>
        <end position="766"/>
    </location>
</feature>